<evidence type="ECO:0000256" key="7">
    <source>
        <dbReference type="ARBA" id="ARBA00022840"/>
    </source>
</evidence>
<dbReference type="Pfam" id="PF07730">
    <property type="entry name" value="HisKA_3"/>
    <property type="match status" value="1"/>
</dbReference>
<dbReference type="Gene3D" id="3.30.450.40">
    <property type="match status" value="1"/>
</dbReference>
<keyword evidence="12" id="KW-1185">Reference proteome</keyword>
<comment type="caution">
    <text evidence="11">The sequence shown here is derived from an EMBL/GenBank/DDBJ whole genome shotgun (WGS) entry which is preliminary data.</text>
</comment>
<evidence type="ECO:0000256" key="4">
    <source>
        <dbReference type="ARBA" id="ARBA00022679"/>
    </source>
</evidence>
<evidence type="ECO:0000256" key="1">
    <source>
        <dbReference type="ARBA" id="ARBA00000085"/>
    </source>
</evidence>
<feature type="transmembrane region" description="Helical" evidence="9">
    <location>
        <begin position="187"/>
        <end position="203"/>
    </location>
</feature>
<protein>
    <recommendedName>
        <fullName evidence="2">histidine kinase</fullName>
        <ecNumber evidence="2">2.7.13.3</ecNumber>
    </recommendedName>
</protein>
<dbReference type="PANTHER" id="PTHR24421">
    <property type="entry name" value="NITRATE/NITRITE SENSOR PROTEIN NARX-RELATED"/>
    <property type="match status" value="1"/>
</dbReference>
<feature type="transmembrane region" description="Helical" evidence="9">
    <location>
        <begin position="157"/>
        <end position="175"/>
    </location>
</feature>
<dbReference type="GO" id="GO:0016020">
    <property type="term" value="C:membrane"/>
    <property type="evidence" value="ECO:0007669"/>
    <property type="project" value="InterPro"/>
</dbReference>
<feature type="transmembrane region" description="Helical" evidence="9">
    <location>
        <begin position="223"/>
        <end position="242"/>
    </location>
</feature>
<keyword evidence="5" id="KW-0547">Nucleotide-binding</keyword>
<accession>A0A3D8GXV8</accession>
<dbReference type="InterPro" id="IPR003594">
    <property type="entry name" value="HATPase_dom"/>
</dbReference>
<dbReference type="CDD" id="cd16917">
    <property type="entry name" value="HATPase_UhpB-NarQ-NarX-like"/>
    <property type="match status" value="1"/>
</dbReference>
<evidence type="ECO:0000256" key="5">
    <source>
        <dbReference type="ARBA" id="ARBA00022741"/>
    </source>
</evidence>
<keyword evidence="9" id="KW-0812">Transmembrane</keyword>
<feature type="transmembrane region" description="Helical" evidence="9">
    <location>
        <begin position="286"/>
        <end position="311"/>
    </location>
</feature>
<dbReference type="PANTHER" id="PTHR24421:SF10">
    <property type="entry name" value="NITRATE_NITRITE SENSOR PROTEIN NARQ"/>
    <property type="match status" value="1"/>
</dbReference>
<feature type="domain" description="Histidine kinase/HSP90-like ATPase" evidence="10">
    <location>
        <begin position="586"/>
        <end position="677"/>
    </location>
</feature>
<dbReference type="GO" id="GO:0046983">
    <property type="term" value="F:protein dimerization activity"/>
    <property type="evidence" value="ECO:0007669"/>
    <property type="project" value="InterPro"/>
</dbReference>
<comment type="catalytic activity">
    <reaction evidence="1">
        <text>ATP + protein L-histidine = ADP + protein N-phospho-L-histidine.</text>
        <dbReference type="EC" id="2.7.13.3"/>
    </reaction>
</comment>
<feature type="transmembrane region" description="Helical" evidence="9">
    <location>
        <begin position="101"/>
        <end position="121"/>
    </location>
</feature>
<evidence type="ECO:0000259" key="10">
    <source>
        <dbReference type="SMART" id="SM00387"/>
    </source>
</evidence>
<keyword evidence="7" id="KW-0067">ATP-binding</keyword>
<evidence type="ECO:0000256" key="6">
    <source>
        <dbReference type="ARBA" id="ARBA00022777"/>
    </source>
</evidence>
<keyword evidence="6" id="KW-0418">Kinase</keyword>
<dbReference type="Gene3D" id="3.30.565.10">
    <property type="entry name" value="Histidine kinase-like ATPase, C-terminal domain"/>
    <property type="match status" value="1"/>
</dbReference>
<dbReference type="GO" id="GO:0000155">
    <property type="term" value="F:phosphorelay sensor kinase activity"/>
    <property type="evidence" value="ECO:0007669"/>
    <property type="project" value="InterPro"/>
</dbReference>
<dbReference type="InterPro" id="IPR011712">
    <property type="entry name" value="Sig_transdc_His_kin_sub3_dim/P"/>
</dbReference>
<keyword evidence="4" id="KW-0808">Transferase</keyword>
<dbReference type="InterPro" id="IPR050482">
    <property type="entry name" value="Sensor_HK_TwoCompSys"/>
</dbReference>
<dbReference type="GO" id="GO:0005524">
    <property type="term" value="F:ATP binding"/>
    <property type="evidence" value="ECO:0007669"/>
    <property type="project" value="UniProtKB-KW"/>
</dbReference>
<dbReference type="InterPro" id="IPR029016">
    <property type="entry name" value="GAF-like_dom_sf"/>
</dbReference>
<dbReference type="EC" id="2.7.13.3" evidence="2"/>
<dbReference type="Proteomes" id="UP000257144">
    <property type="component" value="Unassembled WGS sequence"/>
</dbReference>
<sequence>MKSTKTLWLVRVVWLVTACFAIYFFILDFPVRLETYSSICENPSDCLETGQLTGDEAGQLSQLGLSLDSYAGFKVFLEIVNVLVYFGVSSLLLFRKEQPLFNLYVSLVFLSLGFGLSYNFLNDHPAHFIMYHFISNFGATYLVLFYVLPDGKFVPKWTVFIALFWILVGIFSVYFKGSVLDVEKWPIWLGAFCWISFHVGLIFSQIYRYRKKADSIVRQQMKWYLYSIIMYVIALLLLNFVGPLNISLKIATEVVFALSEMLIPLSIGFAIFKYRLWDINFIIHRTVLYGILSLLVVLFYSISISVLSRYIVEEEKMISSLITAGMIAIGFQPVKEKLQSLVNRLIFGERDNPLSILKKLSSTLTAAGSLENVLPLVVSTLTKTLKIPYVAIRLIGKEEPYIAASIGTPNNAYTEIPFFYQGNKLGSLLLSSRDTNEPFRQRDIELLEGLAQQVGIVAQSILLHKDLQRSRSKLVLAREEERRRLRRDLHDGLGPSLASIKMKLDVAESFIISKPESASQIIHDTGNQLKLLIEEIRILVYSLRPPVLDELGLLAAIREMCSHYSQTGINFSVLATPDPLPALPAAAETAVYRIAQEAVTNVVRHSSANQCAITILEKNGSLHLTIVDNGKGMPKQVKRGVGLHSMNERAEELGGTTMIENSADGGLAVLAKIPINRGGFDD</sequence>
<keyword evidence="9" id="KW-0472">Membrane</keyword>
<evidence type="ECO:0000256" key="3">
    <source>
        <dbReference type="ARBA" id="ARBA00022553"/>
    </source>
</evidence>
<feature type="transmembrane region" description="Helical" evidence="9">
    <location>
        <begin position="75"/>
        <end position="94"/>
    </location>
</feature>
<keyword evidence="8" id="KW-0902">Two-component regulatory system</keyword>
<feature type="transmembrane region" description="Helical" evidence="9">
    <location>
        <begin position="7"/>
        <end position="26"/>
    </location>
</feature>
<organism evidence="11 12">
    <name type="scientific">Neobacillus piezotolerans</name>
    <dbReference type="NCBI Taxonomy" id="2259171"/>
    <lineage>
        <taxon>Bacteria</taxon>
        <taxon>Bacillati</taxon>
        <taxon>Bacillota</taxon>
        <taxon>Bacilli</taxon>
        <taxon>Bacillales</taxon>
        <taxon>Bacillaceae</taxon>
        <taxon>Neobacillus</taxon>
    </lineage>
</organism>
<keyword evidence="9" id="KW-1133">Transmembrane helix</keyword>
<dbReference type="SUPFAM" id="SSF55781">
    <property type="entry name" value="GAF domain-like"/>
    <property type="match status" value="1"/>
</dbReference>
<evidence type="ECO:0000313" key="12">
    <source>
        <dbReference type="Proteomes" id="UP000257144"/>
    </source>
</evidence>
<keyword evidence="3" id="KW-0597">Phosphoprotein</keyword>
<dbReference type="AlphaFoldDB" id="A0A3D8GXV8"/>
<dbReference type="Gene3D" id="1.20.5.1930">
    <property type="match status" value="1"/>
</dbReference>
<dbReference type="SUPFAM" id="SSF55874">
    <property type="entry name" value="ATPase domain of HSP90 chaperone/DNA topoisomerase II/histidine kinase"/>
    <property type="match status" value="1"/>
</dbReference>
<feature type="transmembrane region" description="Helical" evidence="9">
    <location>
        <begin position="254"/>
        <end position="274"/>
    </location>
</feature>
<evidence type="ECO:0000256" key="2">
    <source>
        <dbReference type="ARBA" id="ARBA00012438"/>
    </source>
</evidence>
<gene>
    <name evidence="11" type="ORF">DRW41_04900</name>
</gene>
<evidence type="ECO:0000256" key="9">
    <source>
        <dbReference type="SAM" id="Phobius"/>
    </source>
</evidence>
<feature type="transmembrane region" description="Helical" evidence="9">
    <location>
        <begin position="127"/>
        <end position="148"/>
    </location>
</feature>
<dbReference type="Pfam" id="PF02518">
    <property type="entry name" value="HATPase_c"/>
    <property type="match status" value="1"/>
</dbReference>
<dbReference type="OrthoDB" id="227596at2"/>
<evidence type="ECO:0000313" key="11">
    <source>
        <dbReference type="EMBL" id="RDU38896.1"/>
    </source>
</evidence>
<dbReference type="RefSeq" id="WP_115450810.1">
    <property type="nucleotide sequence ID" value="NZ_QNQT01000001.1"/>
</dbReference>
<dbReference type="InterPro" id="IPR036890">
    <property type="entry name" value="HATPase_C_sf"/>
</dbReference>
<dbReference type="SMART" id="SM00387">
    <property type="entry name" value="HATPase_c"/>
    <property type="match status" value="1"/>
</dbReference>
<evidence type="ECO:0000256" key="8">
    <source>
        <dbReference type="ARBA" id="ARBA00023012"/>
    </source>
</evidence>
<dbReference type="EMBL" id="QNQT01000001">
    <property type="protein sequence ID" value="RDU38896.1"/>
    <property type="molecule type" value="Genomic_DNA"/>
</dbReference>
<name>A0A3D8GXV8_9BACI</name>
<reference evidence="11 12" key="1">
    <citation type="submission" date="2018-07" db="EMBL/GenBank/DDBJ databases">
        <title>Bacillus sp. YLB-04 draft genome sequence.</title>
        <authorList>
            <person name="Yu L."/>
            <person name="Tang X."/>
        </authorList>
    </citation>
    <scope>NUCLEOTIDE SEQUENCE [LARGE SCALE GENOMIC DNA]</scope>
    <source>
        <strain evidence="11 12">YLB-04</strain>
    </source>
</reference>
<proteinExistence type="predicted"/>